<dbReference type="EMBL" id="PQCO01000201">
    <property type="protein sequence ID" value="PUE01446.1"/>
    <property type="molecule type" value="Genomic_DNA"/>
</dbReference>
<comment type="caution">
    <text evidence="3">The sequence shown here is derived from an EMBL/GenBank/DDBJ whole genome shotgun (WGS) entry which is preliminary data.</text>
</comment>
<dbReference type="Pfam" id="PF05036">
    <property type="entry name" value="SPOR"/>
    <property type="match status" value="1"/>
</dbReference>
<dbReference type="Gene3D" id="3.30.70.1070">
    <property type="entry name" value="Sporulation related repeat"/>
    <property type="match status" value="1"/>
</dbReference>
<evidence type="ECO:0000313" key="3">
    <source>
        <dbReference type="EMBL" id="PUE01446.1"/>
    </source>
</evidence>
<accession>A0A6N4DXC6</accession>
<organism evidence="3 4">
    <name type="scientific">Candidatus Sedimenticola endophacoides</name>
    <dbReference type="NCBI Taxonomy" id="2548426"/>
    <lineage>
        <taxon>Bacteria</taxon>
        <taxon>Pseudomonadati</taxon>
        <taxon>Pseudomonadota</taxon>
        <taxon>Gammaproteobacteria</taxon>
        <taxon>Chromatiales</taxon>
        <taxon>Sedimenticolaceae</taxon>
        <taxon>Sedimenticola</taxon>
    </lineage>
</organism>
<feature type="region of interest" description="Disordered" evidence="1">
    <location>
        <begin position="68"/>
        <end position="103"/>
    </location>
</feature>
<protein>
    <recommendedName>
        <fullName evidence="2">SPOR domain-containing protein</fullName>
    </recommendedName>
</protein>
<evidence type="ECO:0000313" key="4">
    <source>
        <dbReference type="Proteomes" id="UP000250928"/>
    </source>
</evidence>
<dbReference type="InterPro" id="IPR007730">
    <property type="entry name" value="SPOR-like_dom"/>
</dbReference>
<feature type="domain" description="SPOR" evidence="2">
    <location>
        <begin position="164"/>
        <end position="245"/>
    </location>
</feature>
<gene>
    <name evidence="3" type="ORF">C3L24_07990</name>
</gene>
<dbReference type="SUPFAM" id="SSF110997">
    <property type="entry name" value="Sporulation related repeat"/>
    <property type="match status" value="1"/>
</dbReference>
<dbReference type="Proteomes" id="UP000250928">
    <property type="component" value="Unassembled WGS sequence"/>
</dbReference>
<evidence type="ECO:0000256" key="1">
    <source>
        <dbReference type="SAM" id="MobiDB-lite"/>
    </source>
</evidence>
<evidence type="ECO:0000259" key="2">
    <source>
        <dbReference type="PROSITE" id="PS51724"/>
    </source>
</evidence>
<dbReference type="GO" id="GO:0042834">
    <property type="term" value="F:peptidoglycan binding"/>
    <property type="evidence" value="ECO:0007669"/>
    <property type="project" value="InterPro"/>
</dbReference>
<reference evidence="3 4" key="1">
    <citation type="submission" date="2018-01" db="EMBL/GenBank/DDBJ databases">
        <title>Novel co-symbiosis in the lucinid bivalve Phacoides pectinatus.</title>
        <authorList>
            <person name="Lim S.J."/>
            <person name="Davis B.G."/>
            <person name="Gill D.E."/>
            <person name="Engel A.S."/>
            <person name="Anderson L.C."/>
            <person name="Campbell B.J."/>
        </authorList>
    </citation>
    <scope>NUCLEOTIDE SEQUENCE [LARGE SCALE GENOMIC DNA]</scope>
    <source>
        <strain evidence="3">N3_P5</strain>
    </source>
</reference>
<name>A0A6N4DXC6_9GAMM</name>
<sequence>MRWLFLLLVLVNLAIYLWGVQIQAPTEQSAIVIEPAVGELRLLSEAGDVAHSPVPFTEIAAAPVEPQAPANLPAAPPDETHTDQVMPEKSPTAAVTPEPAGQEGAEREVVPAQAEALPHADLEQTAVAETAARGGADFVVPAPAPGEPASTPNAEALAPAAPVAQAEQPYCGTLGPVETRTQAQSLSVELIADGMDATVRQRGVQRTTGYWVMLPPFASREAAIARFDSIKATGINDMKRFVQGRYRNGISFGLFSQQENALNRQRALKARGIDVVLVSRSVEADEYYVDFEAVGATFAQVQEKLNKRYPQRKITEQACPHIVSR</sequence>
<dbReference type="InterPro" id="IPR036680">
    <property type="entry name" value="SPOR-like_sf"/>
</dbReference>
<dbReference type="AlphaFoldDB" id="A0A6N4DXC6"/>
<dbReference type="PROSITE" id="PS51724">
    <property type="entry name" value="SPOR"/>
    <property type="match status" value="1"/>
</dbReference>
<proteinExistence type="predicted"/>